<accession>A0ABQ5UZC4</accession>
<protein>
    <recommendedName>
        <fullName evidence="3">N-acetyltransferase domain-containing protein</fullName>
    </recommendedName>
</protein>
<dbReference type="PROSITE" id="PS51186">
    <property type="entry name" value="GNAT"/>
    <property type="match status" value="1"/>
</dbReference>
<comment type="caution">
    <text evidence="4">The sequence shown here is derived from an EMBL/GenBank/DDBJ whole genome shotgun (WGS) entry which is preliminary data.</text>
</comment>
<dbReference type="PANTHER" id="PTHR43420">
    <property type="entry name" value="ACETYLTRANSFERASE"/>
    <property type="match status" value="1"/>
</dbReference>
<dbReference type="RefSeq" id="WP_284371394.1">
    <property type="nucleotide sequence ID" value="NZ_BSNJ01000003.1"/>
</dbReference>
<name>A0ABQ5UZC4_9PROT</name>
<evidence type="ECO:0000313" key="5">
    <source>
        <dbReference type="Proteomes" id="UP001161390"/>
    </source>
</evidence>
<evidence type="ECO:0000313" key="4">
    <source>
        <dbReference type="EMBL" id="GLQ20644.1"/>
    </source>
</evidence>
<feature type="domain" description="N-acetyltransferase" evidence="3">
    <location>
        <begin position="1"/>
        <end position="143"/>
    </location>
</feature>
<dbReference type="InterPro" id="IPR016181">
    <property type="entry name" value="Acyl_CoA_acyltransferase"/>
</dbReference>
<reference evidence="4" key="2">
    <citation type="submission" date="2023-01" db="EMBL/GenBank/DDBJ databases">
        <title>Draft genome sequence of Algimonas porphyrae strain NBRC 108216.</title>
        <authorList>
            <person name="Sun Q."/>
            <person name="Mori K."/>
        </authorList>
    </citation>
    <scope>NUCLEOTIDE SEQUENCE</scope>
    <source>
        <strain evidence="4">NBRC 108216</strain>
    </source>
</reference>
<dbReference type="InterPro" id="IPR050680">
    <property type="entry name" value="YpeA/RimI_acetyltransf"/>
</dbReference>
<evidence type="ECO:0000256" key="1">
    <source>
        <dbReference type="ARBA" id="ARBA00022679"/>
    </source>
</evidence>
<keyword evidence="1" id="KW-0808">Transferase</keyword>
<keyword evidence="2" id="KW-0012">Acyltransferase</keyword>
<keyword evidence="5" id="KW-1185">Reference proteome</keyword>
<dbReference type="PANTHER" id="PTHR43420:SF12">
    <property type="entry name" value="N-ACETYLTRANSFERASE DOMAIN-CONTAINING PROTEIN"/>
    <property type="match status" value="1"/>
</dbReference>
<organism evidence="4 5">
    <name type="scientific">Algimonas porphyrae</name>
    <dbReference type="NCBI Taxonomy" id="1128113"/>
    <lineage>
        <taxon>Bacteria</taxon>
        <taxon>Pseudomonadati</taxon>
        <taxon>Pseudomonadota</taxon>
        <taxon>Alphaproteobacteria</taxon>
        <taxon>Maricaulales</taxon>
        <taxon>Robiginitomaculaceae</taxon>
        <taxon>Algimonas</taxon>
    </lineage>
</organism>
<dbReference type="Pfam" id="PF00583">
    <property type="entry name" value="Acetyltransf_1"/>
    <property type="match status" value="1"/>
</dbReference>
<evidence type="ECO:0000259" key="3">
    <source>
        <dbReference type="PROSITE" id="PS51186"/>
    </source>
</evidence>
<dbReference type="CDD" id="cd04301">
    <property type="entry name" value="NAT_SF"/>
    <property type="match status" value="1"/>
</dbReference>
<dbReference type="Proteomes" id="UP001161390">
    <property type="component" value="Unassembled WGS sequence"/>
</dbReference>
<evidence type="ECO:0000256" key="2">
    <source>
        <dbReference type="ARBA" id="ARBA00023315"/>
    </source>
</evidence>
<sequence>MMVRVLAPSDAKAMAAIHAAGFDKGWSALDMAVHIERDLCLGTGTPLTAFMILRRSDVDAEILTITTHPDARSQGHAAALLRDAAQCLSGEDLRHIFLEVAEDNHAAKRLYERIGYRPIGRRPGYYARPGGRVAAITYGFDLR</sequence>
<dbReference type="InterPro" id="IPR000182">
    <property type="entry name" value="GNAT_dom"/>
</dbReference>
<reference evidence="4" key="1">
    <citation type="journal article" date="2014" name="Int. J. Syst. Evol. Microbiol.">
        <title>Complete genome of a new Firmicutes species belonging to the dominant human colonic microbiota ('Ruminococcus bicirculans') reveals two chromosomes and a selective capacity to utilize plant glucans.</title>
        <authorList>
            <consortium name="NISC Comparative Sequencing Program"/>
            <person name="Wegmann U."/>
            <person name="Louis P."/>
            <person name="Goesmann A."/>
            <person name="Henrissat B."/>
            <person name="Duncan S.H."/>
            <person name="Flint H.J."/>
        </authorList>
    </citation>
    <scope>NUCLEOTIDE SEQUENCE</scope>
    <source>
        <strain evidence="4">NBRC 108216</strain>
    </source>
</reference>
<dbReference type="Gene3D" id="3.40.630.30">
    <property type="match status" value="1"/>
</dbReference>
<dbReference type="SUPFAM" id="SSF55729">
    <property type="entry name" value="Acyl-CoA N-acyltransferases (Nat)"/>
    <property type="match status" value="1"/>
</dbReference>
<proteinExistence type="predicted"/>
<gene>
    <name evidence="4" type="ORF">GCM10007854_15990</name>
</gene>
<dbReference type="EMBL" id="BSNJ01000003">
    <property type="protein sequence ID" value="GLQ20644.1"/>
    <property type="molecule type" value="Genomic_DNA"/>
</dbReference>